<organism evidence="1 2">
    <name type="scientific">Kingella oralis ATCC 51147</name>
    <dbReference type="NCBI Taxonomy" id="629741"/>
    <lineage>
        <taxon>Bacteria</taxon>
        <taxon>Pseudomonadati</taxon>
        <taxon>Pseudomonadota</taxon>
        <taxon>Betaproteobacteria</taxon>
        <taxon>Neisseriales</taxon>
        <taxon>Neisseriaceae</taxon>
        <taxon>Kingella</taxon>
    </lineage>
</organism>
<keyword evidence="2" id="KW-1185">Reference proteome</keyword>
<proteinExistence type="predicted"/>
<dbReference type="STRING" id="629741.GCWU000324_00228"/>
<dbReference type="AlphaFoldDB" id="C4GH96"/>
<dbReference type="EMBL" id="ACJW02000002">
    <property type="protein sequence ID" value="EEP68334.1"/>
    <property type="molecule type" value="Genomic_DNA"/>
</dbReference>
<gene>
    <name evidence="1" type="ORF">GCWU000324_00228</name>
</gene>
<dbReference type="Proteomes" id="UP000003009">
    <property type="component" value="Unassembled WGS sequence"/>
</dbReference>
<reference evidence="1" key="1">
    <citation type="submission" date="2009-04" db="EMBL/GenBank/DDBJ databases">
        <authorList>
            <person name="Weinstock G."/>
            <person name="Sodergren E."/>
            <person name="Clifton S."/>
            <person name="Fulton L."/>
            <person name="Fulton B."/>
            <person name="Courtney L."/>
            <person name="Fronick C."/>
            <person name="Harrison M."/>
            <person name="Strong C."/>
            <person name="Farmer C."/>
            <person name="Delahaunty K."/>
            <person name="Markovic C."/>
            <person name="Hall O."/>
            <person name="Minx P."/>
            <person name="Tomlinson C."/>
            <person name="Mitreva M."/>
            <person name="Nelson J."/>
            <person name="Hou S."/>
            <person name="Wollam A."/>
            <person name="Pepin K.H."/>
            <person name="Johnson M."/>
            <person name="Bhonagiri V."/>
            <person name="Nash W.E."/>
            <person name="Warren W."/>
            <person name="Chinwalla A."/>
            <person name="Mardis E.R."/>
            <person name="Wilson R.K."/>
        </authorList>
    </citation>
    <scope>NUCLEOTIDE SEQUENCE [LARGE SCALE GENOMIC DNA]</scope>
    <source>
        <strain evidence="1">ATCC 51147</strain>
    </source>
</reference>
<evidence type="ECO:0000313" key="2">
    <source>
        <dbReference type="Proteomes" id="UP000003009"/>
    </source>
</evidence>
<accession>C4GH96</accession>
<comment type="caution">
    <text evidence="1">The sequence shown here is derived from an EMBL/GenBank/DDBJ whole genome shotgun (WGS) entry which is preliminary data.</text>
</comment>
<name>C4GH96_9NEIS</name>
<sequence>MRQHQQYVGRVQRVVFFRLPQTVGNVFEMVDAFVAEVAHQPAGKTGQAGDVGGFELGVVLFDDVQRVAVVRLHEPVVLIDFGAAARYFDVVAAGQPDKRIAPEAFAAHHRFQQIAERAVGEFEIQRERGVQIGEQLLHEGDAVVALRGLGLVLGFGNHNGLSGNGGIGFQAAYYIKKCGRV</sequence>
<evidence type="ECO:0000313" key="1">
    <source>
        <dbReference type="EMBL" id="EEP68334.1"/>
    </source>
</evidence>
<protein>
    <submittedName>
        <fullName evidence="1">Uncharacterized protein</fullName>
    </submittedName>
</protein>
<dbReference type="HOGENOM" id="CLU_1487172_0_0_4"/>